<proteinExistence type="predicted"/>
<gene>
    <name evidence="1" type="ORF">DPMN_124526</name>
</gene>
<organism evidence="1 2">
    <name type="scientific">Dreissena polymorpha</name>
    <name type="common">Zebra mussel</name>
    <name type="synonym">Mytilus polymorpha</name>
    <dbReference type="NCBI Taxonomy" id="45954"/>
    <lineage>
        <taxon>Eukaryota</taxon>
        <taxon>Metazoa</taxon>
        <taxon>Spiralia</taxon>
        <taxon>Lophotrochozoa</taxon>
        <taxon>Mollusca</taxon>
        <taxon>Bivalvia</taxon>
        <taxon>Autobranchia</taxon>
        <taxon>Heteroconchia</taxon>
        <taxon>Euheterodonta</taxon>
        <taxon>Imparidentia</taxon>
        <taxon>Neoheterodontei</taxon>
        <taxon>Myida</taxon>
        <taxon>Dreissenoidea</taxon>
        <taxon>Dreissenidae</taxon>
        <taxon>Dreissena</taxon>
    </lineage>
</organism>
<name>A0A9D4GSA8_DREPO</name>
<accession>A0A9D4GSA8</accession>
<evidence type="ECO:0000313" key="1">
    <source>
        <dbReference type="EMBL" id="KAH3822736.1"/>
    </source>
</evidence>
<dbReference type="AlphaFoldDB" id="A0A9D4GSA8"/>
<sequence>MEISIARKKIKKFSNKKFRKAQFNIFRATMSKKMKVSKDMFSVPGVKEYFRKEFLDKRILTKQESLHFNASQWADFNEFRKAMALSLNIDEDLLFTPQIMSWFYREYIEAGKKFDAQNMVQTERARAELGDMLCNLCQSRRDCTCIKQHCFNTDGCP</sequence>
<evidence type="ECO:0000313" key="2">
    <source>
        <dbReference type="Proteomes" id="UP000828390"/>
    </source>
</evidence>
<comment type="caution">
    <text evidence="1">The sequence shown here is derived from an EMBL/GenBank/DDBJ whole genome shotgun (WGS) entry which is preliminary data.</text>
</comment>
<protein>
    <submittedName>
        <fullName evidence="1">Uncharacterized protein</fullName>
    </submittedName>
</protein>
<reference evidence="1" key="2">
    <citation type="submission" date="2020-11" db="EMBL/GenBank/DDBJ databases">
        <authorList>
            <person name="McCartney M.A."/>
            <person name="Auch B."/>
            <person name="Kono T."/>
            <person name="Mallez S."/>
            <person name="Becker A."/>
            <person name="Gohl D.M."/>
            <person name="Silverstein K.A.T."/>
            <person name="Koren S."/>
            <person name="Bechman K.B."/>
            <person name="Herman A."/>
            <person name="Abrahante J.E."/>
            <person name="Garbe J."/>
        </authorList>
    </citation>
    <scope>NUCLEOTIDE SEQUENCE</scope>
    <source>
        <strain evidence="1">Duluth1</strain>
        <tissue evidence="1">Whole animal</tissue>
    </source>
</reference>
<reference evidence="1" key="1">
    <citation type="journal article" date="2019" name="bioRxiv">
        <title>The Genome of the Zebra Mussel, Dreissena polymorpha: A Resource for Invasive Species Research.</title>
        <authorList>
            <person name="McCartney M.A."/>
            <person name="Auch B."/>
            <person name="Kono T."/>
            <person name="Mallez S."/>
            <person name="Zhang Y."/>
            <person name="Obille A."/>
            <person name="Becker A."/>
            <person name="Abrahante J.E."/>
            <person name="Garbe J."/>
            <person name="Badalamenti J.P."/>
            <person name="Herman A."/>
            <person name="Mangelson H."/>
            <person name="Liachko I."/>
            <person name="Sullivan S."/>
            <person name="Sone E.D."/>
            <person name="Koren S."/>
            <person name="Silverstein K.A.T."/>
            <person name="Beckman K.B."/>
            <person name="Gohl D.M."/>
        </authorList>
    </citation>
    <scope>NUCLEOTIDE SEQUENCE</scope>
    <source>
        <strain evidence="1">Duluth1</strain>
        <tissue evidence="1">Whole animal</tissue>
    </source>
</reference>
<dbReference type="EMBL" id="JAIWYP010000005">
    <property type="protein sequence ID" value="KAH3822736.1"/>
    <property type="molecule type" value="Genomic_DNA"/>
</dbReference>
<keyword evidence="2" id="KW-1185">Reference proteome</keyword>
<dbReference type="Proteomes" id="UP000828390">
    <property type="component" value="Unassembled WGS sequence"/>
</dbReference>